<comment type="caution">
    <text evidence="2">The sequence shown here is derived from an EMBL/GenBank/DDBJ whole genome shotgun (WGS) entry which is preliminary data.</text>
</comment>
<protein>
    <submittedName>
        <fullName evidence="2">Chemotaxis protein CheW</fullName>
    </submittedName>
</protein>
<accession>A0A845GA34</accession>
<dbReference type="InterPro" id="IPR039315">
    <property type="entry name" value="CheW"/>
</dbReference>
<dbReference type="InterPro" id="IPR002545">
    <property type="entry name" value="CheW-lke_dom"/>
</dbReference>
<dbReference type="Pfam" id="PF01584">
    <property type="entry name" value="CheW"/>
    <property type="match status" value="1"/>
</dbReference>
<dbReference type="PANTHER" id="PTHR22617:SF41">
    <property type="entry name" value="CHEMOTAXIS SIGNAL TRANSDUCTION SYSTEM ADAPTOR PROTEIN CHEW"/>
    <property type="match status" value="1"/>
</dbReference>
<gene>
    <name evidence="2" type="ORF">GTP91_28715</name>
</gene>
<reference evidence="2 3" key="1">
    <citation type="submission" date="2020-01" db="EMBL/GenBank/DDBJ databases">
        <title>Novel species isolated from a subtropical stream in China.</title>
        <authorList>
            <person name="Lu H."/>
        </authorList>
    </citation>
    <scope>NUCLEOTIDE SEQUENCE [LARGE SCALE GENOMIC DNA]</scope>
    <source>
        <strain evidence="2 3">FT82W</strain>
    </source>
</reference>
<dbReference type="RefSeq" id="WP_161099830.1">
    <property type="nucleotide sequence ID" value="NZ_WWCW01000170.1"/>
</dbReference>
<dbReference type="GO" id="GO:0005829">
    <property type="term" value="C:cytosol"/>
    <property type="evidence" value="ECO:0007669"/>
    <property type="project" value="TreeGrafter"/>
</dbReference>
<dbReference type="SUPFAM" id="SSF50341">
    <property type="entry name" value="CheW-like"/>
    <property type="match status" value="1"/>
</dbReference>
<dbReference type="AlphaFoldDB" id="A0A845GA34"/>
<dbReference type="GO" id="GO:0006935">
    <property type="term" value="P:chemotaxis"/>
    <property type="evidence" value="ECO:0007669"/>
    <property type="project" value="InterPro"/>
</dbReference>
<dbReference type="PROSITE" id="PS50851">
    <property type="entry name" value="CHEW"/>
    <property type="match status" value="1"/>
</dbReference>
<dbReference type="InterPro" id="IPR036061">
    <property type="entry name" value="CheW-like_dom_sf"/>
</dbReference>
<proteinExistence type="predicted"/>
<dbReference type="SMART" id="SM00260">
    <property type="entry name" value="CheW"/>
    <property type="match status" value="1"/>
</dbReference>
<organism evidence="2 3">
    <name type="scientific">Duganella vulcania</name>
    <dbReference type="NCBI Taxonomy" id="2692166"/>
    <lineage>
        <taxon>Bacteria</taxon>
        <taxon>Pseudomonadati</taxon>
        <taxon>Pseudomonadota</taxon>
        <taxon>Betaproteobacteria</taxon>
        <taxon>Burkholderiales</taxon>
        <taxon>Oxalobacteraceae</taxon>
        <taxon>Telluria group</taxon>
        <taxon>Duganella</taxon>
    </lineage>
</organism>
<dbReference type="EMBL" id="WWCW01000170">
    <property type="protein sequence ID" value="MYM91144.1"/>
    <property type="molecule type" value="Genomic_DNA"/>
</dbReference>
<name>A0A845GA34_9BURK</name>
<evidence type="ECO:0000313" key="2">
    <source>
        <dbReference type="EMBL" id="MYM91144.1"/>
    </source>
</evidence>
<dbReference type="PANTHER" id="PTHR22617">
    <property type="entry name" value="CHEMOTAXIS SENSOR HISTIDINE KINASE-RELATED"/>
    <property type="match status" value="1"/>
</dbReference>
<dbReference type="GO" id="GO:0007165">
    <property type="term" value="P:signal transduction"/>
    <property type="evidence" value="ECO:0007669"/>
    <property type="project" value="InterPro"/>
</dbReference>
<sequence length="187" mass="19343">MHTAANNLAANAVTYGSSAIVALQSGAALPSQFLTFMLGDDPYAVGILHIKEIIEYGALATVPMMPPCVRGVINLRGAVVPVMDLSARFERGPSAIGKRSCIVIVEVDGGGGKQVLGMLVDAVNAVVEIAAGDIEPAPSFGTRIRPDFIAGIGKCNGKFVILLDIGRVLSGEEIVELARGTVAGYHA</sequence>
<evidence type="ECO:0000313" key="3">
    <source>
        <dbReference type="Proteomes" id="UP000470302"/>
    </source>
</evidence>
<evidence type="ECO:0000259" key="1">
    <source>
        <dbReference type="PROSITE" id="PS50851"/>
    </source>
</evidence>
<dbReference type="Gene3D" id="2.30.30.40">
    <property type="entry name" value="SH3 Domains"/>
    <property type="match status" value="1"/>
</dbReference>
<feature type="domain" description="CheW-like" evidence="1">
    <location>
        <begin position="30"/>
        <end position="174"/>
    </location>
</feature>
<dbReference type="Gene3D" id="2.40.50.180">
    <property type="entry name" value="CheA-289, Domain 4"/>
    <property type="match status" value="1"/>
</dbReference>
<dbReference type="Proteomes" id="UP000470302">
    <property type="component" value="Unassembled WGS sequence"/>
</dbReference>